<dbReference type="InterPro" id="IPR038929">
    <property type="entry name" value="CCDC13"/>
</dbReference>
<dbReference type="Gramene" id="EFJ37064">
    <property type="protein sequence ID" value="EFJ37064"/>
    <property type="gene ID" value="SELMODRAFT_403980"/>
</dbReference>
<name>D8QT67_SELML</name>
<dbReference type="EMBL" id="GL377566">
    <property type="protein sequence ID" value="EFJ37064.1"/>
    <property type="molecule type" value="Genomic_DNA"/>
</dbReference>
<dbReference type="Proteomes" id="UP000001514">
    <property type="component" value="Unassembled WGS sequence"/>
</dbReference>
<dbReference type="KEGG" id="smo:SELMODRAFT_403980"/>
<dbReference type="AlphaFoldDB" id="D8QT67"/>
<dbReference type="HOGENOM" id="CLU_800233_0_0_1"/>
<dbReference type="PANTHER" id="PTHR31935">
    <property type="entry name" value="COILED-COIL DOMAIN-CONTAINING PROTEIN 13"/>
    <property type="match status" value="1"/>
</dbReference>
<feature type="region of interest" description="Disordered" evidence="1">
    <location>
        <begin position="1"/>
        <end position="39"/>
    </location>
</feature>
<reference evidence="2 3" key="1">
    <citation type="journal article" date="2011" name="Science">
        <title>The Selaginella genome identifies genetic changes associated with the evolution of vascular plants.</title>
        <authorList>
            <person name="Banks J.A."/>
            <person name="Nishiyama T."/>
            <person name="Hasebe M."/>
            <person name="Bowman J.L."/>
            <person name="Gribskov M."/>
            <person name="dePamphilis C."/>
            <person name="Albert V.A."/>
            <person name="Aono N."/>
            <person name="Aoyama T."/>
            <person name="Ambrose B.A."/>
            <person name="Ashton N.W."/>
            <person name="Axtell M.J."/>
            <person name="Barker E."/>
            <person name="Barker M.S."/>
            <person name="Bennetzen J.L."/>
            <person name="Bonawitz N.D."/>
            <person name="Chapple C."/>
            <person name="Cheng C."/>
            <person name="Correa L.G."/>
            <person name="Dacre M."/>
            <person name="DeBarry J."/>
            <person name="Dreyer I."/>
            <person name="Elias M."/>
            <person name="Engstrom E.M."/>
            <person name="Estelle M."/>
            <person name="Feng L."/>
            <person name="Finet C."/>
            <person name="Floyd S.K."/>
            <person name="Frommer W.B."/>
            <person name="Fujita T."/>
            <person name="Gramzow L."/>
            <person name="Gutensohn M."/>
            <person name="Harholt J."/>
            <person name="Hattori M."/>
            <person name="Heyl A."/>
            <person name="Hirai T."/>
            <person name="Hiwatashi Y."/>
            <person name="Ishikawa M."/>
            <person name="Iwata M."/>
            <person name="Karol K.G."/>
            <person name="Koehler B."/>
            <person name="Kolukisaoglu U."/>
            <person name="Kubo M."/>
            <person name="Kurata T."/>
            <person name="Lalonde S."/>
            <person name="Li K."/>
            <person name="Li Y."/>
            <person name="Litt A."/>
            <person name="Lyons E."/>
            <person name="Manning G."/>
            <person name="Maruyama T."/>
            <person name="Michael T.P."/>
            <person name="Mikami K."/>
            <person name="Miyazaki S."/>
            <person name="Morinaga S."/>
            <person name="Murata T."/>
            <person name="Mueller-Roeber B."/>
            <person name="Nelson D.R."/>
            <person name="Obara M."/>
            <person name="Oguri Y."/>
            <person name="Olmstead R.G."/>
            <person name="Onodera N."/>
            <person name="Petersen B.L."/>
            <person name="Pils B."/>
            <person name="Prigge M."/>
            <person name="Rensing S.A."/>
            <person name="Riano-Pachon D.M."/>
            <person name="Roberts A.W."/>
            <person name="Sato Y."/>
            <person name="Scheller H.V."/>
            <person name="Schulz B."/>
            <person name="Schulz C."/>
            <person name="Shakirov E.V."/>
            <person name="Shibagaki N."/>
            <person name="Shinohara N."/>
            <person name="Shippen D.E."/>
            <person name="Soerensen I."/>
            <person name="Sotooka R."/>
            <person name="Sugimoto N."/>
            <person name="Sugita M."/>
            <person name="Sumikawa N."/>
            <person name="Tanurdzic M."/>
            <person name="Theissen G."/>
            <person name="Ulvskov P."/>
            <person name="Wakazuki S."/>
            <person name="Weng J.K."/>
            <person name="Willats W.W."/>
            <person name="Wipf D."/>
            <person name="Wolf P.G."/>
            <person name="Yang L."/>
            <person name="Zimmer A.D."/>
            <person name="Zhu Q."/>
            <person name="Mitros T."/>
            <person name="Hellsten U."/>
            <person name="Loque D."/>
            <person name="Otillar R."/>
            <person name="Salamov A."/>
            <person name="Schmutz J."/>
            <person name="Shapiro H."/>
            <person name="Lindquist E."/>
            <person name="Lucas S."/>
            <person name="Rokhsar D."/>
            <person name="Grigoriev I.V."/>
        </authorList>
    </citation>
    <scope>NUCLEOTIDE SEQUENCE [LARGE SCALE GENOMIC DNA]</scope>
</reference>
<gene>
    <name evidence="2" type="ORF">SELMODRAFT_403980</name>
</gene>
<accession>D8QT67</accession>
<proteinExistence type="predicted"/>
<dbReference type="eggNOG" id="ENOG502R368">
    <property type="taxonomic scope" value="Eukaryota"/>
</dbReference>
<dbReference type="OMA" id="NEKQQYE"/>
<evidence type="ECO:0000256" key="1">
    <source>
        <dbReference type="SAM" id="MobiDB-lite"/>
    </source>
</evidence>
<dbReference type="InParanoid" id="D8QT67"/>
<evidence type="ECO:0000313" key="2">
    <source>
        <dbReference type="EMBL" id="EFJ37064.1"/>
    </source>
</evidence>
<dbReference type="STRING" id="88036.D8QT67"/>
<feature type="compositionally biased region" description="Low complexity" evidence="1">
    <location>
        <begin position="16"/>
        <end position="33"/>
    </location>
</feature>
<protein>
    <submittedName>
        <fullName evidence="2">Uncharacterized protein</fullName>
    </submittedName>
</protein>
<evidence type="ECO:0000313" key="3">
    <source>
        <dbReference type="Proteomes" id="UP000001514"/>
    </source>
</evidence>
<sequence>MAPKRVSTAPPGDPGGPNADPAQQKEGQAAAVEAPPPQVDEEVVMLQKKADAGKTEADKLKQMLDTLMHVQSQNVREAKIIELLKKNGSMAKNLERERLLVGRLKKDVSYLQKEVVQLKEEEKLRPPEEPTEVEKSIQESNIYRDKFIQSKQAGNSKTYGGPRSQSCDLCGTIQVLEEGQFWKGRAQMITLLKDKVVELEQKVRERALEDQNHVFDLKENACKKQIDELAKNFLATREELLTTKKKVDCVLARRNILENEMNNVKAKMGLLVAKSDSDDKLIGALRQECVASKLAVAPERLKERISCPLRVGSLHREHQLAASFNDLKLHCREQPSYRSYKSKPRRN</sequence>
<dbReference type="PANTHER" id="PTHR31935:SF1">
    <property type="entry name" value="COILED-COIL DOMAIN-CONTAINING PROTEIN 13"/>
    <property type="match status" value="1"/>
</dbReference>
<keyword evidence="3" id="KW-1185">Reference proteome</keyword>
<organism evidence="3">
    <name type="scientific">Selaginella moellendorffii</name>
    <name type="common">Spikemoss</name>
    <dbReference type="NCBI Taxonomy" id="88036"/>
    <lineage>
        <taxon>Eukaryota</taxon>
        <taxon>Viridiplantae</taxon>
        <taxon>Streptophyta</taxon>
        <taxon>Embryophyta</taxon>
        <taxon>Tracheophyta</taxon>
        <taxon>Lycopodiopsida</taxon>
        <taxon>Selaginellales</taxon>
        <taxon>Selaginellaceae</taxon>
        <taxon>Selaginella</taxon>
    </lineage>
</organism>